<reference evidence="5 6" key="1">
    <citation type="journal article" date="2014" name="Am. J. Bot.">
        <title>Genome assembly and annotation for red clover (Trifolium pratense; Fabaceae).</title>
        <authorList>
            <person name="Istvanek J."/>
            <person name="Jaros M."/>
            <person name="Krenek A."/>
            <person name="Repkova J."/>
        </authorList>
    </citation>
    <scope>NUCLEOTIDE SEQUENCE [LARGE SCALE GENOMIC DNA]</scope>
    <source>
        <strain evidence="6">cv. Tatra</strain>
        <tissue evidence="5">Young leaves</tissue>
    </source>
</reference>
<dbReference type="InterPro" id="IPR045109">
    <property type="entry name" value="LSDs-like"/>
</dbReference>
<evidence type="ECO:0000256" key="3">
    <source>
        <dbReference type="ARBA" id="ARBA00022723"/>
    </source>
</evidence>
<dbReference type="GO" id="GO:0031490">
    <property type="term" value="F:chromatin DNA binding"/>
    <property type="evidence" value="ECO:0007669"/>
    <property type="project" value="TreeGrafter"/>
</dbReference>
<dbReference type="ExpressionAtlas" id="A0A2K3LJV4">
    <property type="expression patterns" value="baseline"/>
</dbReference>
<dbReference type="GO" id="GO:0000785">
    <property type="term" value="C:chromatin"/>
    <property type="evidence" value="ECO:0007669"/>
    <property type="project" value="TreeGrafter"/>
</dbReference>
<dbReference type="STRING" id="57577.A0A2K3LJV4"/>
<dbReference type="GO" id="GO:0032259">
    <property type="term" value="P:methylation"/>
    <property type="evidence" value="ECO:0007669"/>
    <property type="project" value="UniProtKB-KW"/>
</dbReference>
<dbReference type="GO" id="GO:0046872">
    <property type="term" value="F:metal ion binding"/>
    <property type="evidence" value="ECO:0007669"/>
    <property type="project" value="UniProtKB-KW"/>
</dbReference>
<evidence type="ECO:0000256" key="1">
    <source>
        <dbReference type="ARBA" id="ARBA00004123"/>
    </source>
</evidence>
<organism evidence="5 6">
    <name type="scientific">Trifolium pratense</name>
    <name type="common">Red clover</name>
    <dbReference type="NCBI Taxonomy" id="57577"/>
    <lineage>
        <taxon>Eukaryota</taxon>
        <taxon>Viridiplantae</taxon>
        <taxon>Streptophyta</taxon>
        <taxon>Embryophyta</taxon>
        <taxon>Tracheophyta</taxon>
        <taxon>Spermatophyta</taxon>
        <taxon>Magnoliopsida</taxon>
        <taxon>eudicotyledons</taxon>
        <taxon>Gunneridae</taxon>
        <taxon>Pentapetalae</taxon>
        <taxon>rosids</taxon>
        <taxon>fabids</taxon>
        <taxon>Fabales</taxon>
        <taxon>Fabaceae</taxon>
        <taxon>Papilionoideae</taxon>
        <taxon>50 kb inversion clade</taxon>
        <taxon>NPAAA clade</taxon>
        <taxon>Hologalegina</taxon>
        <taxon>IRL clade</taxon>
        <taxon>Trifolieae</taxon>
        <taxon>Trifolium</taxon>
    </lineage>
</organism>
<dbReference type="Proteomes" id="UP000236291">
    <property type="component" value="Unassembled WGS sequence"/>
</dbReference>
<comment type="similarity">
    <text evidence="2">Belongs to the JARID1 histone demethylase family.</text>
</comment>
<dbReference type="AlphaFoldDB" id="A0A2K3LJV4"/>
<keyword evidence="5" id="KW-0808">Transferase</keyword>
<proteinExistence type="inferred from homology"/>
<keyword evidence="3" id="KW-0479">Metal-binding</keyword>
<keyword evidence="4" id="KW-0539">Nucleus</keyword>
<protein>
    <submittedName>
        <fullName evidence="5">Lysine-specific demethylase 3B</fullName>
    </submittedName>
</protein>
<dbReference type="GO" id="GO:0003712">
    <property type="term" value="F:transcription coregulator activity"/>
    <property type="evidence" value="ECO:0007669"/>
    <property type="project" value="TreeGrafter"/>
</dbReference>
<sequence>SCIKVGLGFVSPENVGECFRLTEECRKLPINHLSAEDKLEVKKMTVYAMLDVVKKLEEARSEEKNQ</sequence>
<evidence type="ECO:0000313" key="5">
    <source>
        <dbReference type="EMBL" id="PNX78803.1"/>
    </source>
</evidence>
<comment type="subcellular location">
    <subcellularLocation>
        <location evidence="1">Nucleus</location>
    </subcellularLocation>
</comment>
<evidence type="ECO:0000256" key="2">
    <source>
        <dbReference type="ARBA" id="ARBA00006801"/>
    </source>
</evidence>
<dbReference type="GO" id="GO:0008168">
    <property type="term" value="F:methyltransferase activity"/>
    <property type="evidence" value="ECO:0007669"/>
    <property type="project" value="UniProtKB-KW"/>
</dbReference>
<keyword evidence="5" id="KW-0489">Methyltransferase</keyword>
<dbReference type="PANTHER" id="PTHR12549:SF11">
    <property type="entry name" value="LYSINE-SPECIFIC DEMETHYLASE JMJ25"/>
    <property type="match status" value="1"/>
</dbReference>
<gene>
    <name evidence="5" type="ORF">L195_g034784</name>
</gene>
<dbReference type="GO" id="GO:0006357">
    <property type="term" value="P:regulation of transcription by RNA polymerase II"/>
    <property type="evidence" value="ECO:0007669"/>
    <property type="project" value="TreeGrafter"/>
</dbReference>
<feature type="non-terminal residue" evidence="5">
    <location>
        <position position="1"/>
    </location>
</feature>
<accession>A0A2K3LJV4</accession>
<reference evidence="5 6" key="2">
    <citation type="journal article" date="2017" name="Front. Plant Sci.">
        <title>Gene Classification and Mining of Molecular Markers Useful in Red Clover (Trifolium pratense) Breeding.</title>
        <authorList>
            <person name="Istvanek J."/>
            <person name="Dluhosova J."/>
            <person name="Dluhos P."/>
            <person name="Patkova L."/>
            <person name="Nedelnik J."/>
            <person name="Repkova J."/>
        </authorList>
    </citation>
    <scope>NUCLEOTIDE SEQUENCE [LARGE SCALE GENOMIC DNA]</scope>
    <source>
        <strain evidence="6">cv. Tatra</strain>
        <tissue evidence="5">Young leaves</tissue>
    </source>
</reference>
<dbReference type="Gene3D" id="2.60.120.650">
    <property type="entry name" value="Cupin"/>
    <property type="match status" value="1"/>
</dbReference>
<dbReference type="GO" id="GO:0032454">
    <property type="term" value="F:histone H3K9 demethylase activity"/>
    <property type="evidence" value="ECO:0007669"/>
    <property type="project" value="InterPro"/>
</dbReference>
<evidence type="ECO:0000256" key="4">
    <source>
        <dbReference type="ARBA" id="ARBA00023242"/>
    </source>
</evidence>
<comment type="caution">
    <text evidence="5">The sequence shown here is derived from an EMBL/GenBank/DDBJ whole genome shotgun (WGS) entry which is preliminary data.</text>
</comment>
<dbReference type="EMBL" id="ASHM01034770">
    <property type="protein sequence ID" value="PNX78803.1"/>
    <property type="molecule type" value="Genomic_DNA"/>
</dbReference>
<name>A0A2K3LJV4_TRIPR</name>
<evidence type="ECO:0000313" key="6">
    <source>
        <dbReference type="Proteomes" id="UP000236291"/>
    </source>
</evidence>
<dbReference type="PANTHER" id="PTHR12549">
    <property type="entry name" value="JMJC DOMAIN-CONTAINING HISTONE DEMETHYLATION PROTEIN"/>
    <property type="match status" value="1"/>
</dbReference>
<dbReference type="GO" id="GO:0000118">
    <property type="term" value="C:histone deacetylase complex"/>
    <property type="evidence" value="ECO:0007669"/>
    <property type="project" value="TreeGrafter"/>
</dbReference>